<protein>
    <recommendedName>
        <fullName evidence="2">Zinc finger CHCC-type domain-containing protein</fullName>
    </recommendedName>
</protein>
<evidence type="ECO:0000256" key="1">
    <source>
        <dbReference type="SAM" id="MobiDB-lite"/>
    </source>
</evidence>
<reference evidence="3" key="1">
    <citation type="submission" date="2021-01" db="EMBL/GenBank/DDBJ databases">
        <authorList>
            <person name="Kaushik A."/>
        </authorList>
    </citation>
    <scope>NUCLEOTIDE SEQUENCE</scope>
    <source>
        <strain evidence="3">AG2-2IIIB</strain>
    </source>
</reference>
<evidence type="ECO:0000259" key="2">
    <source>
        <dbReference type="Pfam" id="PF10276"/>
    </source>
</evidence>
<dbReference type="Gene3D" id="2.60.260.40">
    <property type="entry name" value="q5lls5 like domains"/>
    <property type="match status" value="1"/>
</dbReference>
<name>A0A8H3A281_9AGAM</name>
<dbReference type="GO" id="GO:0005739">
    <property type="term" value="C:mitochondrion"/>
    <property type="evidence" value="ECO:0007669"/>
    <property type="project" value="GOC"/>
</dbReference>
<evidence type="ECO:0000313" key="4">
    <source>
        <dbReference type="Proteomes" id="UP000663843"/>
    </source>
</evidence>
<feature type="region of interest" description="Disordered" evidence="1">
    <location>
        <begin position="54"/>
        <end position="89"/>
    </location>
</feature>
<dbReference type="Pfam" id="PF10276">
    <property type="entry name" value="zf-CHCC"/>
    <property type="match status" value="1"/>
</dbReference>
<comment type="caution">
    <text evidence="3">The sequence shown here is derived from an EMBL/GenBank/DDBJ whole genome shotgun (WGS) entry which is preliminary data.</text>
</comment>
<gene>
    <name evidence="3" type="ORF">RDB_LOCUS23105</name>
</gene>
<evidence type="ECO:0000313" key="3">
    <source>
        <dbReference type="EMBL" id="CAE6378853.1"/>
    </source>
</evidence>
<dbReference type="InterPro" id="IPR019401">
    <property type="entry name" value="Znf_CHCC"/>
</dbReference>
<organism evidence="3 4">
    <name type="scientific">Rhizoctonia solani</name>
    <dbReference type="NCBI Taxonomy" id="456999"/>
    <lineage>
        <taxon>Eukaryota</taxon>
        <taxon>Fungi</taxon>
        <taxon>Dikarya</taxon>
        <taxon>Basidiomycota</taxon>
        <taxon>Agaricomycotina</taxon>
        <taxon>Agaricomycetes</taxon>
        <taxon>Cantharellales</taxon>
        <taxon>Ceratobasidiaceae</taxon>
        <taxon>Rhizoctonia</taxon>
    </lineage>
</organism>
<proteinExistence type="predicted"/>
<dbReference type="FunFam" id="2.60.260.40:FF:000003">
    <property type="entry name" value="NADH dehydrogenase [ubiquinone] iron-sulfur protein 6, mitochondrial"/>
    <property type="match status" value="1"/>
</dbReference>
<sequence>MYDVIFISITKQTSPPHIPGPAHSQPPYSTMLARLARTRLIVPTRLYSTEIAKQPATGLPQAPNRDKLWSTSQRPRPGPESNARFEQTDMSLQPAPLSAQALIDQEPIRIVHGRKAVCDGGGGPLGHPKIFINLDKPGPRPCGYCGIRFEQAPHHGHEH</sequence>
<dbReference type="PANTHER" id="PTHR13156">
    <property type="entry name" value="NADH-UBIQUINONE OXIDOREDUCTASE 13 KD-A SUBUNIT"/>
    <property type="match status" value="1"/>
</dbReference>
<dbReference type="GO" id="GO:0006120">
    <property type="term" value="P:mitochondrial electron transport, NADH to ubiquinone"/>
    <property type="evidence" value="ECO:0007669"/>
    <property type="project" value="TreeGrafter"/>
</dbReference>
<dbReference type="PANTHER" id="PTHR13156:SF0">
    <property type="entry name" value="NADH DEHYDROGENASE [UBIQUINONE] IRON-SULFUR PROTEIN 6, MITOCHONDRIAL"/>
    <property type="match status" value="1"/>
</dbReference>
<accession>A0A8H3A281</accession>
<dbReference type="Proteomes" id="UP000663843">
    <property type="component" value="Unassembled WGS sequence"/>
</dbReference>
<feature type="domain" description="Zinc finger CHCC-type" evidence="2">
    <location>
        <begin position="113"/>
        <end position="149"/>
    </location>
</feature>
<dbReference type="EMBL" id="CAJMWT010001101">
    <property type="protein sequence ID" value="CAE6378853.1"/>
    <property type="molecule type" value="Genomic_DNA"/>
</dbReference>
<dbReference type="AlphaFoldDB" id="A0A8H3A281"/>